<feature type="transmembrane region" description="Helical" evidence="1">
    <location>
        <begin position="20"/>
        <end position="45"/>
    </location>
</feature>
<dbReference type="EMBL" id="MGAE01000021">
    <property type="protein sequence ID" value="OGK39296.1"/>
    <property type="molecule type" value="Genomic_DNA"/>
</dbReference>
<accession>A0A1F7I7F7</accession>
<name>A0A1F7I7F7_9BACT</name>
<gene>
    <name evidence="2" type="ORF">A3F34_01775</name>
</gene>
<evidence type="ECO:0008006" key="4">
    <source>
        <dbReference type="Google" id="ProtNLM"/>
    </source>
</evidence>
<reference evidence="2 3" key="1">
    <citation type="journal article" date="2016" name="Nat. Commun.">
        <title>Thousands of microbial genomes shed light on interconnected biogeochemical processes in an aquifer system.</title>
        <authorList>
            <person name="Anantharaman K."/>
            <person name="Brown C.T."/>
            <person name="Hug L.A."/>
            <person name="Sharon I."/>
            <person name="Castelle C.J."/>
            <person name="Probst A.J."/>
            <person name="Thomas B.C."/>
            <person name="Singh A."/>
            <person name="Wilkins M.J."/>
            <person name="Karaoz U."/>
            <person name="Brodie E.L."/>
            <person name="Williams K.H."/>
            <person name="Hubbard S.S."/>
            <person name="Banfield J.F."/>
        </authorList>
    </citation>
    <scope>NUCLEOTIDE SEQUENCE [LARGE SCALE GENOMIC DNA]</scope>
</reference>
<dbReference type="Proteomes" id="UP000179024">
    <property type="component" value="Unassembled WGS sequence"/>
</dbReference>
<dbReference type="AlphaFoldDB" id="A0A1F7I7F7"/>
<evidence type="ECO:0000256" key="1">
    <source>
        <dbReference type="SAM" id="Phobius"/>
    </source>
</evidence>
<keyword evidence="1" id="KW-1133">Transmembrane helix</keyword>
<comment type="caution">
    <text evidence="2">The sequence shown here is derived from an EMBL/GenBank/DDBJ whole genome shotgun (WGS) entry which is preliminary data.</text>
</comment>
<sequence length="184" mass="20700">MGNAINLLQQEKNYKKIEKILHSVRIAIMVFGIATLITLSVILFLKRNITASLDAKNQRKAELLTGLNRIQDIEAKILLLNQKSNLLESVLSTEPPYLQYYQTLIKHLPQASASGKMLGIAIDKELTAKVQLEFPDIISLSSFLSHLETQQFKDDFATAQISGVEYTEASPDKLKLNLDVKFKK</sequence>
<evidence type="ECO:0000313" key="2">
    <source>
        <dbReference type="EMBL" id="OGK39296.1"/>
    </source>
</evidence>
<protein>
    <recommendedName>
        <fullName evidence="4">PilN domain-containing protein</fullName>
    </recommendedName>
</protein>
<evidence type="ECO:0000313" key="3">
    <source>
        <dbReference type="Proteomes" id="UP000179024"/>
    </source>
</evidence>
<organism evidence="2 3">
    <name type="scientific">Candidatus Roizmanbacteria bacterium RIFCSPHIGHO2_12_FULL_44_10</name>
    <dbReference type="NCBI Taxonomy" id="1802054"/>
    <lineage>
        <taxon>Bacteria</taxon>
        <taxon>Candidatus Roizmaniibacteriota</taxon>
    </lineage>
</organism>
<keyword evidence="1" id="KW-0812">Transmembrane</keyword>
<proteinExistence type="predicted"/>
<keyword evidence="1" id="KW-0472">Membrane</keyword>